<evidence type="ECO:0000313" key="2">
    <source>
        <dbReference type="EMBL" id="KAF7802857.1"/>
    </source>
</evidence>
<evidence type="ECO:0000256" key="1">
    <source>
        <dbReference type="SAM" id="MobiDB-lite"/>
    </source>
</evidence>
<feature type="region of interest" description="Disordered" evidence="1">
    <location>
        <begin position="1"/>
        <end position="20"/>
    </location>
</feature>
<evidence type="ECO:0000313" key="3">
    <source>
        <dbReference type="Proteomes" id="UP000634136"/>
    </source>
</evidence>
<organism evidence="2 3">
    <name type="scientific">Senna tora</name>
    <dbReference type="NCBI Taxonomy" id="362788"/>
    <lineage>
        <taxon>Eukaryota</taxon>
        <taxon>Viridiplantae</taxon>
        <taxon>Streptophyta</taxon>
        <taxon>Embryophyta</taxon>
        <taxon>Tracheophyta</taxon>
        <taxon>Spermatophyta</taxon>
        <taxon>Magnoliopsida</taxon>
        <taxon>eudicotyledons</taxon>
        <taxon>Gunneridae</taxon>
        <taxon>Pentapetalae</taxon>
        <taxon>rosids</taxon>
        <taxon>fabids</taxon>
        <taxon>Fabales</taxon>
        <taxon>Fabaceae</taxon>
        <taxon>Caesalpinioideae</taxon>
        <taxon>Cassia clade</taxon>
        <taxon>Senna</taxon>
    </lineage>
</organism>
<dbReference type="AlphaFoldDB" id="A0A834SG58"/>
<proteinExistence type="predicted"/>
<name>A0A834SG58_9FABA</name>
<keyword evidence="3" id="KW-1185">Reference proteome</keyword>
<accession>A0A834SG58</accession>
<dbReference type="EMBL" id="JAAIUW010000013">
    <property type="protein sequence ID" value="KAF7802857.1"/>
    <property type="molecule type" value="Genomic_DNA"/>
</dbReference>
<reference evidence="2" key="1">
    <citation type="submission" date="2020-09" db="EMBL/GenBank/DDBJ databases">
        <title>Genome-Enabled Discovery of Anthraquinone Biosynthesis in Senna tora.</title>
        <authorList>
            <person name="Kang S.-H."/>
            <person name="Pandey R.P."/>
            <person name="Lee C.-M."/>
            <person name="Sim J.-S."/>
            <person name="Jeong J.-T."/>
            <person name="Choi B.-S."/>
            <person name="Jung M."/>
            <person name="Ginzburg D."/>
            <person name="Zhao K."/>
            <person name="Won S.Y."/>
            <person name="Oh T.-J."/>
            <person name="Yu Y."/>
            <person name="Kim N.-H."/>
            <person name="Lee O.R."/>
            <person name="Lee T.-H."/>
            <person name="Bashyal P."/>
            <person name="Kim T.-S."/>
            <person name="Lee W.-H."/>
            <person name="Kawkins C."/>
            <person name="Kim C.-K."/>
            <person name="Kim J.S."/>
            <person name="Ahn B.O."/>
            <person name="Rhee S.Y."/>
            <person name="Sohng J.K."/>
        </authorList>
    </citation>
    <scope>NUCLEOTIDE SEQUENCE</scope>
    <source>
        <tissue evidence="2">Leaf</tissue>
    </source>
</reference>
<dbReference type="Proteomes" id="UP000634136">
    <property type="component" value="Unassembled WGS sequence"/>
</dbReference>
<comment type="caution">
    <text evidence="2">The sequence shown here is derived from an EMBL/GenBank/DDBJ whole genome shotgun (WGS) entry which is preliminary data.</text>
</comment>
<protein>
    <submittedName>
        <fullName evidence="2">Uncharacterized protein</fullName>
    </submittedName>
</protein>
<sequence>MSTAERRKGEKKESSINLER</sequence>
<gene>
    <name evidence="2" type="ORF">G2W53_041968</name>
</gene>